<keyword evidence="1" id="KW-0472">Membrane</keyword>
<evidence type="ECO:0000313" key="3">
    <source>
        <dbReference type="Proteomes" id="UP000469346"/>
    </source>
</evidence>
<keyword evidence="3" id="KW-1185">Reference proteome</keyword>
<comment type="caution">
    <text evidence="2">The sequence shown here is derived from an EMBL/GenBank/DDBJ whole genome shotgun (WGS) entry which is preliminary data.</text>
</comment>
<organism evidence="2 3">
    <name type="scientific">Dissulfurirhabdus thermomarina</name>
    <dbReference type="NCBI Taxonomy" id="1765737"/>
    <lineage>
        <taxon>Bacteria</taxon>
        <taxon>Deltaproteobacteria</taxon>
        <taxon>Dissulfurirhabdaceae</taxon>
        <taxon>Dissulfurirhabdus</taxon>
    </lineage>
</organism>
<dbReference type="AlphaFoldDB" id="A0A6N9TT90"/>
<name>A0A6N9TT90_DISTH</name>
<reference evidence="2 3" key="1">
    <citation type="submission" date="2020-02" db="EMBL/GenBank/DDBJ databases">
        <title>Comparative genomics of sulfur disproportionating microorganisms.</title>
        <authorList>
            <person name="Ward L.M."/>
            <person name="Bertran E."/>
            <person name="Johnston D.T."/>
        </authorList>
    </citation>
    <scope>NUCLEOTIDE SEQUENCE [LARGE SCALE GENOMIC DNA]</scope>
    <source>
        <strain evidence="2 3">DSM 100025</strain>
    </source>
</reference>
<protein>
    <submittedName>
        <fullName evidence="2">Uncharacterized protein</fullName>
    </submittedName>
</protein>
<sequence>MEPEPRITCPHPTPGGRVPVRFPAWVTWAAFGVGLTGAISLRLILVAKAYDPDLIRLFWYIGVCGNMLFFLFRSYITQRRRRVILSLDLPAKLQDEARLCPEDYEALRYLVASLMASKERWNYFVISAFSLAAIAWDLWWHAR</sequence>
<proteinExistence type="predicted"/>
<gene>
    <name evidence="2" type="ORF">G3N55_10680</name>
</gene>
<evidence type="ECO:0000313" key="2">
    <source>
        <dbReference type="EMBL" id="NDY43303.1"/>
    </source>
</evidence>
<dbReference type="RefSeq" id="WP_163299412.1">
    <property type="nucleotide sequence ID" value="NZ_JAAGRR010000147.1"/>
</dbReference>
<dbReference type="Proteomes" id="UP000469346">
    <property type="component" value="Unassembled WGS sequence"/>
</dbReference>
<keyword evidence="1" id="KW-0812">Transmembrane</keyword>
<dbReference type="EMBL" id="JAAGRR010000147">
    <property type="protein sequence ID" value="NDY43303.1"/>
    <property type="molecule type" value="Genomic_DNA"/>
</dbReference>
<feature type="transmembrane region" description="Helical" evidence="1">
    <location>
        <begin position="121"/>
        <end position="140"/>
    </location>
</feature>
<feature type="transmembrane region" description="Helical" evidence="1">
    <location>
        <begin position="25"/>
        <end position="45"/>
    </location>
</feature>
<evidence type="ECO:0000256" key="1">
    <source>
        <dbReference type="SAM" id="Phobius"/>
    </source>
</evidence>
<feature type="transmembrane region" description="Helical" evidence="1">
    <location>
        <begin position="57"/>
        <end position="76"/>
    </location>
</feature>
<accession>A0A6N9TT90</accession>
<keyword evidence="1" id="KW-1133">Transmembrane helix</keyword>